<dbReference type="AlphaFoldDB" id="A0A926QQY6"/>
<dbReference type="SUPFAM" id="SSF55729">
    <property type="entry name" value="Acyl-CoA N-acyltransferases (Nat)"/>
    <property type="match status" value="1"/>
</dbReference>
<dbReference type="Pfam" id="PF13302">
    <property type="entry name" value="Acetyltransf_3"/>
    <property type="match status" value="1"/>
</dbReference>
<evidence type="ECO:0000313" key="4">
    <source>
        <dbReference type="Proteomes" id="UP000621210"/>
    </source>
</evidence>
<dbReference type="Proteomes" id="UP000621210">
    <property type="component" value="Unassembled WGS sequence"/>
</dbReference>
<dbReference type="EMBL" id="JACVQF010000187">
    <property type="protein sequence ID" value="MBD0420326.1"/>
    <property type="molecule type" value="Genomic_DNA"/>
</dbReference>
<feature type="domain" description="N-acetyltransferase" evidence="2">
    <location>
        <begin position="47"/>
        <end position="197"/>
    </location>
</feature>
<dbReference type="InterPro" id="IPR016181">
    <property type="entry name" value="Acyl_CoA_acyltransferase"/>
</dbReference>
<name>A0A926QQY6_9ACTN</name>
<dbReference type="GO" id="GO:0016747">
    <property type="term" value="F:acyltransferase activity, transferring groups other than amino-acyl groups"/>
    <property type="evidence" value="ECO:0007669"/>
    <property type="project" value="InterPro"/>
</dbReference>
<feature type="signal peptide" evidence="1">
    <location>
        <begin position="1"/>
        <end position="31"/>
    </location>
</feature>
<keyword evidence="4" id="KW-1185">Reference proteome</keyword>
<proteinExistence type="predicted"/>
<reference evidence="3" key="1">
    <citation type="submission" date="2020-09" db="EMBL/GenBank/DDBJ databases">
        <title>Streptomyces grisecoloratus sp. nov., isolated from cotton soil.</title>
        <authorList>
            <person name="Xing L."/>
        </authorList>
    </citation>
    <scope>NUCLEOTIDE SEQUENCE</scope>
    <source>
        <strain evidence="3">TRM S81-3</strain>
    </source>
</reference>
<evidence type="ECO:0000259" key="2">
    <source>
        <dbReference type="PROSITE" id="PS51186"/>
    </source>
</evidence>
<protein>
    <submittedName>
        <fullName evidence="3">GNAT family N-acetyltransferase</fullName>
    </submittedName>
</protein>
<evidence type="ECO:0000313" key="3">
    <source>
        <dbReference type="EMBL" id="MBD0420326.1"/>
    </source>
</evidence>
<sequence>MTSAWSPQGLLPTLLIVLRSCLKFCAVAASAVPQGPAPDIPTHVPGLVLRELTLQDADVYYALLDRNRKHLSRLGNYQAESEATPAWVREHLSEDPGLSRRYGIRLNGELIGRVDLIAVDPPRYGTGYWLCESHVGAGHATAACAALYVYAARELGATDIFAGVTHGNDKSVALLRRLGFEPVADFEEYTRYRLSLVQ</sequence>
<dbReference type="InterPro" id="IPR000182">
    <property type="entry name" value="GNAT_dom"/>
</dbReference>
<gene>
    <name evidence="3" type="ORF">H0H10_14440</name>
</gene>
<dbReference type="Gene3D" id="3.40.630.30">
    <property type="match status" value="1"/>
</dbReference>
<evidence type="ECO:0000256" key="1">
    <source>
        <dbReference type="SAM" id="SignalP"/>
    </source>
</evidence>
<dbReference type="PROSITE" id="PS51186">
    <property type="entry name" value="GNAT"/>
    <property type="match status" value="1"/>
</dbReference>
<feature type="chain" id="PRO_5037849652" evidence="1">
    <location>
        <begin position="32"/>
        <end position="198"/>
    </location>
</feature>
<reference evidence="3" key="2">
    <citation type="submission" date="2020-09" db="EMBL/GenBank/DDBJ databases">
        <authorList>
            <person name="Luo X."/>
        </authorList>
    </citation>
    <scope>NUCLEOTIDE SEQUENCE</scope>
    <source>
        <strain evidence="3">TRM S81-3</strain>
    </source>
</reference>
<keyword evidence="1" id="KW-0732">Signal</keyword>
<comment type="caution">
    <text evidence="3">The sequence shown here is derived from an EMBL/GenBank/DDBJ whole genome shotgun (WGS) entry which is preliminary data.</text>
</comment>
<accession>A0A926QQY6</accession>
<dbReference type="InterPro" id="IPR051531">
    <property type="entry name" value="N-acetyltransferase"/>
</dbReference>
<organism evidence="3 4">
    <name type="scientific">Streptomyces griseicoloratus</name>
    <dbReference type="NCBI Taxonomy" id="2752516"/>
    <lineage>
        <taxon>Bacteria</taxon>
        <taxon>Bacillati</taxon>
        <taxon>Actinomycetota</taxon>
        <taxon>Actinomycetes</taxon>
        <taxon>Kitasatosporales</taxon>
        <taxon>Streptomycetaceae</taxon>
        <taxon>Streptomyces</taxon>
    </lineage>
</organism>
<dbReference type="PANTHER" id="PTHR43792">
    <property type="entry name" value="GNAT FAMILY, PUTATIVE (AFU_ORTHOLOGUE AFUA_3G00765)-RELATED-RELATED"/>
    <property type="match status" value="1"/>
</dbReference>